<dbReference type="SMART" id="SM00418">
    <property type="entry name" value="HTH_ARSR"/>
    <property type="match status" value="1"/>
</dbReference>
<dbReference type="PROSITE" id="PS50987">
    <property type="entry name" value="HTH_ARSR_2"/>
    <property type="match status" value="1"/>
</dbReference>
<dbReference type="CDD" id="cd02440">
    <property type="entry name" value="AdoMet_MTases"/>
    <property type="match status" value="1"/>
</dbReference>
<dbReference type="Gene3D" id="1.10.10.10">
    <property type="entry name" value="Winged helix-like DNA-binding domain superfamily/Winged helix DNA-binding domain"/>
    <property type="match status" value="1"/>
</dbReference>
<dbReference type="STRING" id="716816.BST96_06020"/>
<dbReference type="OrthoDB" id="5297460at2"/>
<dbReference type="NCBIfam" id="NF033788">
    <property type="entry name" value="HTH_metalloreg"/>
    <property type="match status" value="1"/>
</dbReference>
<dbReference type="Proteomes" id="UP000193450">
    <property type="component" value="Chromosome"/>
</dbReference>
<name>A0A1X9NFM3_9GAMM</name>
<dbReference type="CDD" id="cd00090">
    <property type="entry name" value="HTH_ARSR"/>
    <property type="match status" value="1"/>
</dbReference>
<gene>
    <name evidence="2" type="ORF">BST96_06020</name>
</gene>
<dbReference type="InterPro" id="IPR036390">
    <property type="entry name" value="WH_DNA-bd_sf"/>
</dbReference>
<dbReference type="GO" id="GO:0008757">
    <property type="term" value="F:S-adenosylmethionine-dependent methyltransferase activity"/>
    <property type="evidence" value="ECO:0007669"/>
    <property type="project" value="InterPro"/>
</dbReference>
<keyword evidence="3" id="KW-1185">Reference proteome</keyword>
<dbReference type="SUPFAM" id="SSF46785">
    <property type="entry name" value="Winged helix' DNA-binding domain"/>
    <property type="match status" value="1"/>
</dbReference>
<accession>A0A1X9NFM3</accession>
<feature type="domain" description="HTH arsR-type" evidence="1">
    <location>
        <begin position="14"/>
        <end position="111"/>
    </location>
</feature>
<dbReference type="InterPro" id="IPR036388">
    <property type="entry name" value="WH-like_DNA-bd_sf"/>
</dbReference>
<dbReference type="Pfam" id="PF08241">
    <property type="entry name" value="Methyltransf_11"/>
    <property type="match status" value="1"/>
</dbReference>
<evidence type="ECO:0000313" key="3">
    <source>
        <dbReference type="Proteomes" id="UP000193450"/>
    </source>
</evidence>
<dbReference type="Pfam" id="PF01022">
    <property type="entry name" value="HTH_5"/>
    <property type="match status" value="1"/>
</dbReference>
<sequence>MTSKSTNKVSPLPTADAQQQNLLMFCKASADQLRLDILKVLSHDSYGVLELCSIFDTKQSGMSHHLKILANAGLVKTRREGNTIFYRRANRSSNNQLNELQQALHHTIDQQATSAELQQKVDAVQQERAASSQLFFTENADLFREQQEQIAAYELYGHNTIDLISRSINTHNNGIALEVGPGEGAFLAELSPRFQQVYALDNAQQMLDKAAHFSEQSALSNIEFIHGDTKHAQVQALNADCVVINMVLHHTPSPADIFYDMSKALKTGGQLFVTDLCSHDQSWARESCGDVWLGFEPEDLTQWAADAGFKTGENIYLAQRNGFRVQIRQFIKI</sequence>
<dbReference type="EMBL" id="CP019343">
    <property type="protein sequence ID" value="ARN76316.1"/>
    <property type="molecule type" value="Genomic_DNA"/>
</dbReference>
<dbReference type="InterPro" id="IPR013216">
    <property type="entry name" value="Methyltransf_11"/>
</dbReference>
<dbReference type="GO" id="GO:0003700">
    <property type="term" value="F:DNA-binding transcription factor activity"/>
    <property type="evidence" value="ECO:0007669"/>
    <property type="project" value="InterPro"/>
</dbReference>
<evidence type="ECO:0000259" key="1">
    <source>
        <dbReference type="PROSITE" id="PS50987"/>
    </source>
</evidence>
<dbReference type="InterPro" id="IPR001845">
    <property type="entry name" value="HTH_ArsR_DNA-bd_dom"/>
</dbReference>
<dbReference type="PRINTS" id="PR00778">
    <property type="entry name" value="HTHARSR"/>
</dbReference>
<dbReference type="SUPFAM" id="SSF53335">
    <property type="entry name" value="S-adenosyl-L-methionine-dependent methyltransferases"/>
    <property type="match status" value="1"/>
</dbReference>
<evidence type="ECO:0000313" key="2">
    <source>
        <dbReference type="EMBL" id="ARN76316.1"/>
    </source>
</evidence>
<dbReference type="InterPro" id="IPR011991">
    <property type="entry name" value="ArsR-like_HTH"/>
</dbReference>
<proteinExistence type="predicted"/>
<dbReference type="AlphaFoldDB" id="A0A1X9NFM3"/>
<dbReference type="PANTHER" id="PTHR43861">
    <property type="entry name" value="TRANS-ACONITATE 2-METHYLTRANSFERASE-RELATED"/>
    <property type="match status" value="1"/>
</dbReference>
<protein>
    <submittedName>
        <fullName evidence="2">ArsR family transcriptional regulator</fullName>
    </submittedName>
</protein>
<dbReference type="KEGG" id="osg:BST96_06020"/>
<dbReference type="Gene3D" id="3.40.50.150">
    <property type="entry name" value="Vaccinia Virus protein VP39"/>
    <property type="match status" value="1"/>
</dbReference>
<dbReference type="InterPro" id="IPR029063">
    <property type="entry name" value="SAM-dependent_MTases_sf"/>
</dbReference>
<organism evidence="2 3">
    <name type="scientific">Oceanicoccus sagamiensis</name>
    <dbReference type="NCBI Taxonomy" id="716816"/>
    <lineage>
        <taxon>Bacteria</taxon>
        <taxon>Pseudomonadati</taxon>
        <taxon>Pseudomonadota</taxon>
        <taxon>Gammaproteobacteria</taxon>
        <taxon>Cellvibrionales</taxon>
        <taxon>Spongiibacteraceae</taxon>
        <taxon>Oceanicoccus</taxon>
    </lineage>
</organism>
<reference evidence="2 3" key="1">
    <citation type="submission" date="2016-11" db="EMBL/GenBank/DDBJ databases">
        <title>Trade-off between light-utilization and light-protection in marine flavobacteria.</title>
        <authorList>
            <person name="Kumagai Y."/>
        </authorList>
    </citation>
    <scope>NUCLEOTIDE SEQUENCE [LARGE SCALE GENOMIC DNA]</scope>
    <source>
        <strain evidence="2 3">NBRC 107125</strain>
    </source>
</reference>